<gene>
    <name evidence="1" type="ORF">PXEA_LOCUS24629</name>
</gene>
<evidence type="ECO:0008006" key="3">
    <source>
        <dbReference type="Google" id="ProtNLM"/>
    </source>
</evidence>
<dbReference type="AlphaFoldDB" id="A0A448X984"/>
<dbReference type="Proteomes" id="UP000784294">
    <property type="component" value="Unassembled WGS sequence"/>
</dbReference>
<comment type="caution">
    <text evidence="1">The sequence shown here is derived from an EMBL/GenBank/DDBJ whole genome shotgun (WGS) entry which is preliminary data.</text>
</comment>
<evidence type="ECO:0000313" key="1">
    <source>
        <dbReference type="EMBL" id="VEL31189.1"/>
    </source>
</evidence>
<sequence length="307" mass="34965">MSVMPVSNTPESLSSVDLVKEFVTSFEKKHRNLQKRKVKYNSKLDGFKERLNKGESLRDDQRKALESYDAVVQNVVVVQEVISQSNQLIKALDSSEKRQTEIDECRKQEYLIENFVEYLYFYPLFEKLKNPRLRSIALNYISDQQLLLLDRVKSAVHPPLPDLSQDVCTDSLKLKEILLRSDDYTKAAENLHNLLTGSFKFIPVIGKIGPASSLPKRICTFKEARSVCMHLLGQPLVNNFLNGREDTIEKKESEKTTTTVISSPKDINCEPAPARRISEAFEFVSSSETVSLEKNTDPSVECVIEPF</sequence>
<reference evidence="1" key="1">
    <citation type="submission" date="2018-11" db="EMBL/GenBank/DDBJ databases">
        <authorList>
            <consortium name="Pathogen Informatics"/>
        </authorList>
    </citation>
    <scope>NUCLEOTIDE SEQUENCE</scope>
</reference>
<proteinExistence type="predicted"/>
<dbReference type="EMBL" id="CAAALY010119578">
    <property type="protein sequence ID" value="VEL31189.1"/>
    <property type="molecule type" value="Genomic_DNA"/>
</dbReference>
<keyword evidence="2" id="KW-1185">Reference proteome</keyword>
<accession>A0A448X984</accession>
<evidence type="ECO:0000313" key="2">
    <source>
        <dbReference type="Proteomes" id="UP000784294"/>
    </source>
</evidence>
<name>A0A448X984_9PLAT</name>
<dbReference type="OrthoDB" id="10062814at2759"/>
<protein>
    <recommendedName>
        <fullName evidence="3">Caprin-1 dimerization domain-containing protein</fullName>
    </recommendedName>
</protein>
<feature type="non-terminal residue" evidence="1">
    <location>
        <position position="307"/>
    </location>
</feature>
<organism evidence="1 2">
    <name type="scientific">Protopolystoma xenopodis</name>
    <dbReference type="NCBI Taxonomy" id="117903"/>
    <lineage>
        <taxon>Eukaryota</taxon>
        <taxon>Metazoa</taxon>
        <taxon>Spiralia</taxon>
        <taxon>Lophotrochozoa</taxon>
        <taxon>Platyhelminthes</taxon>
        <taxon>Monogenea</taxon>
        <taxon>Polyopisthocotylea</taxon>
        <taxon>Polystomatidea</taxon>
        <taxon>Polystomatidae</taxon>
        <taxon>Protopolystoma</taxon>
    </lineage>
</organism>